<feature type="compositionally biased region" description="Polar residues" evidence="1">
    <location>
        <begin position="1312"/>
        <end position="1330"/>
    </location>
</feature>
<dbReference type="EMBL" id="CAICTM010000101">
    <property type="protein sequence ID" value="CAB9501189.1"/>
    <property type="molecule type" value="Genomic_DNA"/>
</dbReference>
<feature type="compositionally biased region" description="Polar residues" evidence="1">
    <location>
        <begin position="362"/>
        <end position="392"/>
    </location>
</feature>
<feature type="compositionally biased region" description="Gly residues" evidence="1">
    <location>
        <begin position="1363"/>
        <end position="1374"/>
    </location>
</feature>
<keyword evidence="3" id="KW-1185">Reference proteome</keyword>
<protein>
    <submittedName>
        <fullName evidence="2">Uncharacterized protein</fullName>
    </submittedName>
</protein>
<feature type="compositionally biased region" description="Pro residues" evidence="1">
    <location>
        <begin position="1458"/>
        <end position="1477"/>
    </location>
</feature>
<feature type="compositionally biased region" description="Basic and acidic residues" evidence="1">
    <location>
        <begin position="1212"/>
        <end position="1221"/>
    </location>
</feature>
<feature type="compositionally biased region" description="Basic and acidic residues" evidence="1">
    <location>
        <begin position="804"/>
        <end position="813"/>
    </location>
</feature>
<feature type="compositionally biased region" description="Basic and acidic residues" evidence="1">
    <location>
        <begin position="426"/>
        <end position="436"/>
    </location>
</feature>
<feature type="compositionally biased region" description="Basic and acidic residues" evidence="1">
    <location>
        <begin position="919"/>
        <end position="943"/>
    </location>
</feature>
<dbReference type="Proteomes" id="UP001153069">
    <property type="component" value="Unassembled WGS sequence"/>
</dbReference>
<feature type="region of interest" description="Disordered" evidence="1">
    <location>
        <begin position="265"/>
        <end position="965"/>
    </location>
</feature>
<dbReference type="OrthoDB" id="49665at2759"/>
<feature type="compositionally biased region" description="Basic and acidic residues" evidence="1">
    <location>
        <begin position="283"/>
        <end position="314"/>
    </location>
</feature>
<feature type="compositionally biased region" description="Low complexity" evidence="1">
    <location>
        <begin position="1428"/>
        <end position="1457"/>
    </location>
</feature>
<feature type="compositionally biased region" description="Basic and acidic residues" evidence="1">
    <location>
        <begin position="727"/>
        <end position="748"/>
    </location>
</feature>
<feature type="region of interest" description="Disordered" evidence="1">
    <location>
        <begin position="1078"/>
        <end position="1101"/>
    </location>
</feature>
<feature type="compositionally biased region" description="Low complexity" evidence="1">
    <location>
        <begin position="1614"/>
        <end position="1627"/>
    </location>
</feature>
<feature type="compositionally biased region" description="Low complexity" evidence="1">
    <location>
        <begin position="115"/>
        <end position="131"/>
    </location>
</feature>
<feature type="region of interest" description="Disordered" evidence="1">
    <location>
        <begin position="1184"/>
        <end position="1227"/>
    </location>
</feature>
<feature type="compositionally biased region" description="Low complexity" evidence="1">
    <location>
        <begin position="1523"/>
        <end position="1572"/>
    </location>
</feature>
<feature type="compositionally biased region" description="Low complexity" evidence="1">
    <location>
        <begin position="1375"/>
        <end position="1392"/>
    </location>
</feature>
<feature type="region of interest" description="Disordered" evidence="1">
    <location>
        <begin position="1305"/>
        <end position="1693"/>
    </location>
</feature>
<feature type="region of interest" description="Disordered" evidence="1">
    <location>
        <begin position="71"/>
        <end position="224"/>
    </location>
</feature>
<evidence type="ECO:0000313" key="3">
    <source>
        <dbReference type="Proteomes" id="UP001153069"/>
    </source>
</evidence>
<feature type="compositionally biased region" description="Basic and acidic residues" evidence="1">
    <location>
        <begin position="515"/>
        <end position="528"/>
    </location>
</feature>
<accession>A0A9N8DEH0</accession>
<feature type="compositionally biased region" description="Basic and acidic residues" evidence="1">
    <location>
        <begin position="90"/>
        <end position="100"/>
    </location>
</feature>
<feature type="compositionally biased region" description="Polar residues" evidence="1">
    <location>
        <begin position="904"/>
        <end position="918"/>
    </location>
</feature>
<feature type="compositionally biased region" description="Polar residues" evidence="1">
    <location>
        <begin position="147"/>
        <end position="158"/>
    </location>
</feature>
<feature type="compositionally biased region" description="Polar residues" evidence="1">
    <location>
        <begin position="1573"/>
        <end position="1602"/>
    </location>
</feature>
<feature type="compositionally biased region" description="Polar residues" evidence="1">
    <location>
        <begin position="1646"/>
        <end position="1655"/>
    </location>
</feature>
<feature type="compositionally biased region" description="Low complexity" evidence="1">
    <location>
        <begin position="1667"/>
        <end position="1685"/>
    </location>
</feature>
<name>A0A9N8DEH0_9STRA</name>
<feature type="compositionally biased region" description="Basic and acidic residues" evidence="1">
    <location>
        <begin position="336"/>
        <end position="348"/>
    </location>
</feature>
<feature type="compositionally biased region" description="Basic and acidic residues" evidence="1">
    <location>
        <begin position="1079"/>
        <end position="1090"/>
    </location>
</feature>
<sequence>MELLPKLNRGNVEVVPAPKHQQRTLLEKLKQWILLPKPQQRKMLTEEDVEVVPAPNTPADDAAGKTEAVDIAPKTSTEDDVEVVPAPKTAAKDPAGKTEAVDIAPKTSMEEDVEVVPAAKTSTVVPAATTTTEEDTETKVDSVTETSAVGTRAKTSSLDPDAKKTAENTPNSHSANNDKELQEGPQDTPASSQNEPSVPGTIKSQDKDNAVEDQNTTAASCGNDEIETVGVEKAHVTVKLPSAAVDSSLGATSSSALAENVIEGGAVKDKSLTPLMSPAPAVDAKDERKLDNDGDKPASGISEKKTAPEGHTNDTDENNSDENNSSGDHNPGTQVEKSDIQKTTDKGEGTSVGESKAASGAQDATTAVPTSLGPTASGESTGADNETPNDGNQPPRVESMPKASGDSEQKVANASGSAALHAVNSGKEETGEKNEVLDVQPGVAASQRNDVGEGGAGDKDRATVDSAAGKETSGGNAPDDVVCESKEVPAVDTSDQDNDSFHTPLEHTEDEPVDFDAKEKETSQEKTDQQQSIGAEVAEKANPTAAAPKSHTDAHITATVVQKPAPIPKLSPEASAAPTNSSPPTEVLVSANSPVPPIGGNTAHPDVLAEKDEGSNSQPSLQHGDDKPPSSVPYGSDTPKPAEAEGPVTLKSESPNVPAEPKQPVATTASSHASLPAKKQLPEATTTKAPASDSNATEAELPASKGDSKSEVASTKVAEVETVEPSNSKDDTVLPKDADADKKTREVLEPAASTKVDATDDVLSSSIAPVANVADTENNEHSLVASPHHPSEASDRPAMSNATGEKKRSRDTEDSLTAQPEDSQPHKKARTPNADTGTDKRSQSAVSGDPTKVDAVDAAKGASDSLDPSKGSSKLPNAVLQGKTDLASKAHTAGDTSAGAMATTPGTALNESPGQTKIVSEDKAAVKEAASESQENSKAKADAQDPSVESIFWPPKPTEPEPRVEPKRCDVNRLKMAIFSASSLVHRGSGFEKLFSQYWRSLSLIVAARESDDLPKLRGVVNAFLKTRKLQRLHNKLIMALIRRSHQEIVPVSEVTGVVPSSCRDRVEILPVGKRKRPKEVVKPPSKTKETLAVPDKTGQTFPRRPAPYALPLFQDGTQQDVERVPLESDQSASMPGAMVVDPRVREIVHSEGMRVSENAVWLFVVAVKEYAKSMISKTVQSKEAIRKHRIPPKPESRTILCKPNPKTKAISKKDSHDKKSNAKRKVSLDQNRVISATDLSMVGGKMQMGPIGSLGGTVSRLACERTTFAPTNSNNVLKGGAFDEVRSFLTSELWSASLEKQNELRGRRLQAKSSASPKPPNNEGQNENASAKKEDFSAPKPAAKQQTTAAERRTSRSPVPGLGRGGKNLGLGRGAKNLAALMARTSAAAPRPANPPSGAPKPAASSEPAQSTTSSAAAAAVEPKQGATAPSAAAPSSTATSASSAAPVNPASAVVPVPAPAPAAAPPAAATPPPQDQPATTPEKKGNPNQVVRRGRGLGKKNLAFMRARVPAVKPNEASDDGGNAKTGNAPAPGGGPAPANVSPQASTAATSASQNASATVAQATAQTPSSVSTTRQSWAGPQGPQQFATGVSAASGNTMMNAMAPSRPGTIPAAKPPVQVVKPVNGQGGKNLNAMMPPPATGRLPQNPSNQMVAGTIPHAGNAMPSSANQPNQNQSTNPNKPTQVPPQSNL</sequence>
<evidence type="ECO:0000313" key="2">
    <source>
        <dbReference type="EMBL" id="CAB9501189.1"/>
    </source>
</evidence>
<gene>
    <name evidence="2" type="ORF">SEMRO_102_G051940.1</name>
</gene>
<feature type="compositionally biased region" description="Low complexity" evidence="1">
    <location>
        <begin position="1401"/>
        <end position="1421"/>
    </location>
</feature>
<comment type="caution">
    <text evidence="2">The sequence shown here is derived from an EMBL/GenBank/DDBJ whole genome shotgun (WGS) entry which is preliminary data.</text>
</comment>
<proteinExistence type="predicted"/>
<evidence type="ECO:0000256" key="1">
    <source>
        <dbReference type="SAM" id="MobiDB-lite"/>
    </source>
</evidence>
<reference evidence="2" key="1">
    <citation type="submission" date="2020-06" db="EMBL/GenBank/DDBJ databases">
        <authorList>
            <consortium name="Plant Systems Biology data submission"/>
        </authorList>
    </citation>
    <scope>NUCLEOTIDE SEQUENCE</scope>
    <source>
        <strain evidence="2">D6</strain>
    </source>
</reference>
<organism evidence="2 3">
    <name type="scientific">Seminavis robusta</name>
    <dbReference type="NCBI Taxonomy" id="568900"/>
    <lineage>
        <taxon>Eukaryota</taxon>
        <taxon>Sar</taxon>
        <taxon>Stramenopiles</taxon>
        <taxon>Ochrophyta</taxon>
        <taxon>Bacillariophyta</taxon>
        <taxon>Bacillariophyceae</taxon>
        <taxon>Bacillariophycidae</taxon>
        <taxon>Naviculales</taxon>
        <taxon>Naviculaceae</taxon>
        <taxon>Seminavis</taxon>
    </lineage>
</organism>
<feature type="compositionally biased region" description="Polar residues" evidence="1">
    <location>
        <begin position="683"/>
        <end position="697"/>
    </location>
</feature>